<dbReference type="PANTHER" id="PTHR31123:SF7">
    <property type="entry name" value="MARVEL DOMAIN-CONTAINING PROTEIN"/>
    <property type="match status" value="1"/>
</dbReference>
<accession>A0A9W8WMM1</accession>
<dbReference type="GO" id="GO:0005886">
    <property type="term" value="C:plasma membrane"/>
    <property type="evidence" value="ECO:0007669"/>
    <property type="project" value="TreeGrafter"/>
</dbReference>
<evidence type="ECO:0000256" key="6">
    <source>
        <dbReference type="SAM" id="Phobius"/>
    </source>
</evidence>
<feature type="transmembrane region" description="Helical" evidence="6">
    <location>
        <begin position="29"/>
        <end position="48"/>
    </location>
</feature>
<name>A0A9W8WMM1_9HYPO</name>
<protein>
    <submittedName>
        <fullName evidence="7">Uncharacterized protein</fullName>
    </submittedName>
</protein>
<evidence type="ECO:0000313" key="7">
    <source>
        <dbReference type="EMBL" id="KAJ4328663.1"/>
    </source>
</evidence>
<comment type="similarity">
    <text evidence="2">Belongs to the acetate uptake transporter (AceTr) (TC 2.A.96) family.</text>
</comment>
<feature type="transmembrane region" description="Helical" evidence="6">
    <location>
        <begin position="179"/>
        <end position="202"/>
    </location>
</feature>
<dbReference type="InterPro" id="IPR051633">
    <property type="entry name" value="AceTr"/>
</dbReference>
<feature type="transmembrane region" description="Helical" evidence="6">
    <location>
        <begin position="85"/>
        <end position="109"/>
    </location>
</feature>
<feature type="transmembrane region" description="Helical" evidence="6">
    <location>
        <begin position="222"/>
        <end position="245"/>
    </location>
</feature>
<dbReference type="OrthoDB" id="3648309at2759"/>
<proteinExistence type="inferred from homology"/>
<reference evidence="7" key="1">
    <citation type="submission" date="2022-10" db="EMBL/GenBank/DDBJ databases">
        <title>Tapping the CABI collections for fungal endophytes: first genome assemblies for Collariella, Neodidymelliopsis, Ascochyta clinopodiicola, Didymella pomorum, Didymosphaeria variabile, Neocosmospora piperis and Neocucurbitaria cava.</title>
        <authorList>
            <person name="Hill R."/>
        </authorList>
    </citation>
    <scope>NUCLEOTIDE SEQUENCE</scope>
    <source>
        <strain evidence="7">IMI 366586</strain>
    </source>
</reference>
<dbReference type="Pfam" id="PF01184">
    <property type="entry name" value="Gpr1_Fun34_YaaH"/>
    <property type="match status" value="2"/>
</dbReference>
<keyword evidence="8" id="KW-1185">Reference proteome</keyword>
<dbReference type="Proteomes" id="UP001140502">
    <property type="component" value="Unassembled WGS sequence"/>
</dbReference>
<comment type="subcellular location">
    <subcellularLocation>
        <location evidence="1">Membrane</location>
        <topology evidence="1">Multi-pass membrane protein</topology>
    </subcellularLocation>
</comment>
<evidence type="ECO:0000256" key="1">
    <source>
        <dbReference type="ARBA" id="ARBA00004141"/>
    </source>
</evidence>
<evidence type="ECO:0000256" key="4">
    <source>
        <dbReference type="ARBA" id="ARBA00022989"/>
    </source>
</evidence>
<evidence type="ECO:0000256" key="3">
    <source>
        <dbReference type="ARBA" id="ARBA00022692"/>
    </source>
</evidence>
<dbReference type="GO" id="GO:0015123">
    <property type="term" value="F:acetate transmembrane transporter activity"/>
    <property type="evidence" value="ECO:0007669"/>
    <property type="project" value="TreeGrafter"/>
</dbReference>
<dbReference type="EMBL" id="JAPEUR010000008">
    <property type="protein sequence ID" value="KAJ4328663.1"/>
    <property type="molecule type" value="Genomic_DNA"/>
</dbReference>
<organism evidence="7 8">
    <name type="scientific">Fusarium piperis</name>
    <dbReference type="NCBI Taxonomy" id="1435070"/>
    <lineage>
        <taxon>Eukaryota</taxon>
        <taxon>Fungi</taxon>
        <taxon>Dikarya</taxon>
        <taxon>Ascomycota</taxon>
        <taxon>Pezizomycotina</taxon>
        <taxon>Sordariomycetes</taxon>
        <taxon>Hypocreomycetidae</taxon>
        <taxon>Hypocreales</taxon>
        <taxon>Nectriaceae</taxon>
        <taxon>Fusarium</taxon>
        <taxon>Fusarium solani species complex</taxon>
    </lineage>
</organism>
<sequence>MATKSVEELHSPISHAPSMGHQIGNPSPMAMGTFATTLLTLSLSMMGFRGVETQTVFIANLCFAAGLGMLISAQWEIARGNSFGYAYLSAYAFFYGGYGVILCPSLGVLQSYGGATAEYHNALGFYVLSKIKTLILSERQANAWRQSGRCYPSSSCWHLHPRESPSSHCKTKYLFRSNLVSFGIFTTIFFCFLFDAASNFALADGHDSNAKGLMQAGGAFGFVSGLLGFYSCAAGMCADALPFTLPVGDTSRFFKKSHKTL</sequence>
<evidence type="ECO:0000313" key="8">
    <source>
        <dbReference type="Proteomes" id="UP001140502"/>
    </source>
</evidence>
<gene>
    <name evidence="7" type="ORF">N0V84_000854</name>
</gene>
<evidence type="ECO:0000256" key="2">
    <source>
        <dbReference type="ARBA" id="ARBA00005587"/>
    </source>
</evidence>
<evidence type="ECO:0000256" key="5">
    <source>
        <dbReference type="ARBA" id="ARBA00023136"/>
    </source>
</evidence>
<feature type="transmembrane region" description="Helical" evidence="6">
    <location>
        <begin position="55"/>
        <end position="73"/>
    </location>
</feature>
<dbReference type="PANTHER" id="PTHR31123">
    <property type="entry name" value="ACCUMULATION OF DYADS PROTEIN 2-RELATED"/>
    <property type="match status" value="1"/>
</dbReference>
<comment type="caution">
    <text evidence="7">The sequence shown here is derived from an EMBL/GenBank/DDBJ whole genome shotgun (WGS) entry which is preliminary data.</text>
</comment>
<keyword evidence="3 6" id="KW-0812">Transmembrane</keyword>
<keyword evidence="4 6" id="KW-1133">Transmembrane helix</keyword>
<dbReference type="AlphaFoldDB" id="A0A9W8WMM1"/>
<dbReference type="InterPro" id="IPR000791">
    <property type="entry name" value="Gpr1/Fun34/SatP-like"/>
</dbReference>
<keyword evidence="5 6" id="KW-0472">Membrane</keyword>